<name>A0A1Z3HUH0_9CYAN</name>
<keyword evidence="1" id="KW-1133">Transmembrane helix</keyword>
<evidence type="ECO:0000313" key="3">
    <source>
        <dbReference type="Proteomes" id="UP000191901"/>
    </source>
</evidence>
<reference evidence="2 3" key="1">
    <citation type="journal article" date="2016" name="Biochim. Biophys. Acta">
        <title>Characterization of red-shifted phycobilisomes isolated from the chlorophyll f-containing cyanobacterium Halomicronema hongdechloris.</title>
        <authorList>
            <person name="Li Y."/>
            <person name="Lin Y."/>
            <person name="Garvey C.J."/>
            <person name="Birch D."/>
            <person name="Corkery R.W."/>
            <person name="Loughlin P.C."/>
            <person name="Scheer H."/>
            <person name="Willows R.D."/>
            <person name="Chen M."/>
        </authorList>
    </citation>
    <scope>NUCLEOTIDE SEQUENCE [LARGE SCALE GENOMIC DNA]</scope>
    <source>
        <strain evidence="2 3">C2206</strain>
    </source>
</reference>
<keyword evidence="3" id="KW-1185">Reference proteome</keyword>
<feature type="transmembrane region" description="Helical" evidence="1">
    <location>
        <begin position="33"/>
        <end position="53"/>
    </location>
</feature>
<dbReference type="KEGG" id="hhg:XM38_049070"/>
<organism evidence="2 3">
    <name type="scientific">Halomicronema hongdechloris C2206</name>
    <dbReference type="NCBI Taxonomy" id="1641165"/>
    <lineage>
        <taxon>Bacteria</taxon>
        <taxon>Bacillati</taxon>
        <taxon>Cyanobacteriota</taxon>
        <taxon>Cyanophyceae</taxon>
        <taxon>Nodosilineales</taxon>
        <taxon>Nodosilineaceae</taxon>
        <taxon>Halomicronema</taxon>
    </lineage>
</organism>
<dbReference type="OrthoDB" id="532758at2"/>
<protein>
    <submittedName>
        <fullName evidence="2">Uncharacterized protein</fullName>
    </submittedName>
</protein>
<sequence length="99" mass="10451">MDLTRLLVQLLIAIVCASIANILVPRQIPGKGVGLVVIGLAGVYLGEQGASLLQDRYGLSIPGLEWAIQGVPILPSIIGSAVILYVVTAFLSWGHYGNR</sequence>
<keyword evidence="1" id="KW-0472">Membrane</keyword>
<dbReference type="Proteomes" id="UP000191901">
    <property type="component" value="Chromosome"/>
</dbReference>
<dbReference type="AlphaFoldDB" id="A0A1Z3HUH0"/>
<dbReference type="EMBL" id="CP021983">
    <property type="protein sequence ID" value="ASC73933.1"/>
    <property type="molecule type" value="Genomic_DNA"/>
</dbReference>
<feature type="transmembrane region" description="Helical" evidence="1">
    <location>
        <begin position="73"/>
        <end position="93"/>
    </location>
</feature>
<gene>
    <name evidence="2" type="ORF">XM38_049070</name>
</gene>
<keyword evidence="1" id="KW-0812">Transmembrane</keyword>
<accession>A0A1Z3HUH0</accession>
<feature type="transmembrane region" description="Helical" evidence="1">
    <location>
        <begin position="6"/>
        <end position="24"/>
    </location>
</feature>
<evidence type="ECO:0000313" key="2">
    <source>
        <dbReference type="EMBL" id="ASC73933.1"/>
    </source>
</evidence>
<proteinExistence type="predicted"/>
<dbReference type="STRING" id="1641165.XM38_19085"/>
<evidence type="ECO:0000256" key="1">
    <source>
        <dbReference type="SAM" id="Phobius"/>
    </source>
</evidence>
<dbReference type="RefSeq" id="WP_080811780.1">
    <property type="nucleotide sequence ID" value="NZ_CP021983.2"/>
</dbReference>